<dbReference type="Gene3D" id="2.70.70.10">
    <property type="entry name" value="Glucose Permease (Domain IIA)"/>
    <property type="match status" value="1"/>
</dbReference>
<dbReference type="GeneID" id="74943495"/>
<feature type="domain" description="DUF8155" evidence="1">
    <location>
        <begin position="9"/>
        <end position="146"/>
    </location>
</feature>
<evidence type="ECO:0000313" key="4">
    <source>
        <dbReference type="Proteomes" id="UP001057580"/>
    </source>
</evidence>
<accession>A0A9E7U753</accession>
<dbReference type="Pfam" id="PF26483">
    <property type="entry name" value="DUF8155_C"/>
    <property type="match status" value="1"/>
</dbReference>
<dbReference type="InterPro" id="IPR058468">
    <property type="entry name" value="DUF8155_N"/>
</dbReference>
<feature type="domain" description="DUF8155" evidence="2">
    <location>
        <begin position="155"/>
        <end position="275"/>
    </location>
</feature>
<proteinExistence type="predicted"/>
<dbReference type="KEGG" id="ssai:N0B31_13695"/>
<keyword evidence="4" id="KW-1185">Reference proteome</keyword>
<evidence type="ECO:0000259" key="2">
    <source>
        <dbReference type="Pfam" id="PF26483"/>
    </source>
</evidence>
<name>A0A9E7U753_9EURY</name>
<reference evidence="3" key="1">
    <citation type="submission" date="2022-09" db="EMBL/GenBank/DDBJ databases">
        <title>Diverse halophilic archaea isolated from saline environments.</title>
        <authorList>
            <person name="Cui H.-L."/>
        </authorList>
    </citation>
    <scope>NUCLEOTIDE SEQUENCE</scope>
    <source>
        <strain evidence="3">ZS-35-S2</strain>
    </source>
</reference>
<dbReference type="Proteomes" id="UP001057580">
    <property type="component" value="Chromosome"/>
</dbReference>
<dbReference type="AlphaFoldDB" id="A0A9E7U753"/>
<dbReference type="InterPro" id="IPR011055">
    <property type="entry name" value="Dup_hybrid_motif"/>
</dbReference>
<dbReference type="Pfam" id="PF26482">
    <property type="entry name" value="DUF8155"/>
    <property type="match status" value="1"/>
</dbReference>
<protein>
    <recommendedName>
        <fullName evidence="5">M23 family metallopeptidase</fullName>
    </recommendedName>
</protein>
<evidence type="ECO:0000313" key="3">
    <source>
        <dbReference type="EMBL" id="UWM53191.1"/>
    </source>
</evidence>
<gene>
    <name evidence="3" type="ORF">N0B31_13695</name>
</gene>
<evidence type="ECO:0000259" key="1">
    <source>
        <dbReference type="Pfam" id="PF26482"/>
    </source>
</evidence>
<dbReference type="EMBL" id="CP104003">
    <property type="protein sequence ID" value="UWM53191.1"/>
    <property type="molecule type" value="Genomic_DNA"/>
</dbReference>
<dbReference type="InterPro" id="IPR058817">
    <property type="entry name" value="DUF8155_C"/>
</dbReference>
<evidence type="ECO:0008006" key="5">
    <source>
        <dbReference type="Google" id="ProtNLM"/>
    </source>
</evidence>
<dbReference type="RefSeq" id="WP_260592186.1">
    <property type="nucleotide sequence ID" value="NZ_CP104003.1"/>
</dbReference>
<organism evidence="3 4">
    <name type="scientific">Salinirubellus salinus</name>
    <dbReference type="NCBI Taxonomy" id="1364945"/>
    <lineage>
        <taxon>Archaea</taxon>
        <taxon>Methanobacteriati</taxon>
        <taxon>Methanobacteriota</taxon>
        <taxon>Stenosarchaea group</taxon>
        <taxon>Halobacteria</taxon>
        <taxon>Halobacteriales</taxon>
        <taxon>Natronomonadaceae</taxon>
        <taxon>Salinirubellus</taxon>
    </lineage>
</organism>
<sequence>MPAADRVVLDPAVFDPFVRYSLYNSPYPAHDTGCAVDLYRDPDRADEDAPSPVAGTVLETTTRRVPAKEYAEAEDHVLLLDCGDLVARVLHVDPVVEPGDRVEPGDSLGRMVRSGFFAPWVDNHLHLGFRRHDQHLLRAGGSLRLELPLAVRPDPVAWDGVGRVAEVGETYVLLDTPAAGTGWTGVAADGAGVLDGGLAHYTGGGLHDGRDGPVSLLGYEVGTATDRTVTWDGFDVLANGERVTGLSLFVAHDSPGVKVVCPDHGFEVGDRVEVSFCPSDDPIRLG</sequence>